<name>Q0U9P6_PHANO</name>
<organism evidence="1 2">
    <name type="scientific">Phaeosphaeria nodorum (strain SN15 / ATCC MYA-4574 / FGSC 10173)</name>
    <name type="common">Glume blotch fungus</name>
    <name type="synonym">Parastagonospora nodorum</name>
    <dbReference type="NCBI Taxonomy" id="321614"/>
    <lineage>
        <taxon>Eukaryota</taxon>
        <taxon>Fungi</taxon>
        <taxon>Dikarya</taxon>
        <taxon>Ascomycota</taxon>
        <taxon>Pezizomycotina</taxon>
        <taxon>Dothideomycetes</taxon>
        <taxon>Pleosporomycetidae</taxon>
        <taxon>Pleosporales</taxon>
        <taxon>Pleosporineae</taxon>
        <taxon>Phaeosphaeriaceae</taxon>
        <taxon>Parastagonospora</taxon>
    </lineage>
</organism>
<reference evidence="2" key="1">
    <citation type="journal article" date="2007" name="Plant Cell">
        <title>Dothideomycete-plant interactions illuminated by genome sequencing and EST analysis of the wheat pathogen Stagonospora nodorum.</title>
        <authorList>
            <person name="Hane J.K."/>
            <person name="Lowe R.G."/>
            <person name="Solomon P.S."/>
            <person name="Tan K.C."/>
            <person name="Schoch C.L."/>
            <person name="Spatafora J.W."/>
            <person name="Crous P.W."/>
            <person name="Kodira C."/>
            <person name="Birren B.W."/>
            <person name="Galagan J.E."/>
            <person name="Torriani S.F."/>
            <person name="McDonald B.A."/>
            <person name="Oliver R.P."/>
        </authorList>
    </citation>
    <scope>NUCLEOTIDE SEQUENCE [LARGE SCALE GENOMIC DNA]</scope>
    <source>
        <strain evidence="2">SN15 / ATCC MYA-4574 / FGSC 10173</strain>
    </source>
</reference>
<dbReference type="GeneID" id="5978666"/>
<proteinExistence type="predicted"/>
<dbReference type="RefSeq" id="XP_001801758.1">
    <property type="nucleotide sequence ID" value="XM_001801706.1"/>
</dbReference>
<gene>
    <name evidence="1" type="ORF">SNOG_11518</name>
</gene>
<evidence type="ECO:0000313" key="1">
    <source>
        <dbReference type="EMBL" id="EAT81226.1"/>
    </source>
</evidence>
<dbReference type="EMBL" id="CH445343">
    <property type="protein sequence ID" value="EAT81226.1"/>
    <property type="molecule type" value="Genomic_DNA"/>
</dbReference>
<sequence>MQLMDLAWQVHLGPSSFPLPPKVIDTLDDTNIFLTSPHHYSWKPCTPVSFAIMSNSD</sequence>
<dbReference type="AlphaFoldDB" id="Q0U9P6"/>
<dbReference type="KEGG" id="pno:SNOG_11518"/>
<protein>
    <submittedName>
        <fullName evidence="1">Uncharacterized protein</fullName>
    </submittedName>
</protein>
<evidence type="ECO:0000313" key="2">
    <source>
        <dbReference type="Proteomes" id="UP000001055"/>
    </source>
</evidence>
<dbReference type="InParanoid" id="Q0U9P6"/>
<accession>Q0U9P6</accession>
<dbReference type="Proteomes" id="UP000001055">
    <property type="component" value="Unassembled WGS sequence"/>
</dbReference>